<feature type="non-terminal residue" evidence="1">
    <location>
        <position position="1"/>
    </location>
</feature>
<sequence length="32" mass="3300">DGFVNSLAFAKSARFLVAGVGQGIGVHAFHEP</sequence>
<organism evidence="1 2">
    <name type="scientific">Trifolium pratense</name>
    <name type="common">Red clover</name>
    <dbReference type="NCBI Taxonomy" id="57577"/>
    <lineage>
        <taxon>Eukaryota</taxon>
        <taxon>Viridiplantae</taxon>
        <taxon>Streptophyta</taxon>
        <taxon>Embryophyta</taxon>
        <taxon>Tracheophyta</taxon>
        <taxon>Spermatophyta</taxon>
        <taxon>Magnoliopsida</taxon>
        <taxon>eudicotyledons</taxon>
        <taxon>Gunneridae</taxon>
        <taxon>Pentapetalae</taxon>
        <taxon>rosids</taxon>
        <taxon>fabids</taxon>
        <taxon>Fabales</taxon>
        <taxon>Fabaceae</taxon>
        <taxon>Papilionoideae</taxon>
        <taxon>50 kb inversion clade</taxon>
        <taxon>NPAAA clade</taxon>
        <taxon>Hologalegina</taxon>
        <taxon>IRL clade</taxon>
        <taxon>Trifolieae</taxon>
        <taxon>Trifolium</taxon>
    </lineage>
</organism>
<gene>
    <name evidence="1" type="ORF">L195_g050660</name>
</gene>
<evidence type="ECO:0000313" key="1">
    <source>
        <dbReference type="EMBL" id="PNX57943.1"/>
    </source>
</evidence>
<reference evidence="1 2" key="1">
    <citation type="journal article" date="2014" name="Am. J. Bot.">
        <title>Genome assembly and annotation for red clover (Trifolium pratense; Fabaceae).</title>
        <authorList>
            <person name="Istvanek J."/>
            <person name="Jaros M."/>
            <person name="Krenek A."/>
            <person name="Repkova J."/>
        </authorList>
    </citation>
    <scope>NUCLEOTIDE SEQUENCE [LARGE SCALE GENOMIC DNA]</scope>
    <source>
        <strain evidence="2">cv. Tatra</strain>
        <tissue evidence="1">Young leaves</tissue>
    </source>
</reference>
<proteinExistence type="predicted"/>
<comment type="caution">
    <text evidence="1">The sequence shown here is derived from an EMBL/GenBank/DDBJ whole genome shotgun (WGS) entry which is preliminary data.</text>
</comment>
<reference evidence="1 2" key="2">
    <citation type="journal article" date="2017" name="Front. Plant Sci.">
        <title>Gene Classification and Mining of Molecular Markers Useful in Red Clover (Trifolium pratense) Breeding.</title>
        <authorList>
            <person name="Istvanek J."/>
            <person name="Dluhosova J."/>
            <person name="Dluhos P."/>
            <person name="Patkova L."/>
            <person name="Nedelnik J."/>
            <person name="Repkova J."/>
        </authorList>
    </citation>
    <scope>NUCLEOTIDE SEQUENCE [LARGE SCALE GENOMIC DNA]</scope>
    <source>
        <strain evidence="2">cv. Tatra</strain>
        <tissue evidence="1">Young leaves</tissue>
    </source>
</reference>
<dbReference type="EMBL" id="ASHM01077503">
    <property type="protein sequence ID" value="PNX57943.1"/>
    <property type="molecule type" value="Genomic_DNA"/>
</dbReference>
<protein>
    <submittedName>
        <fullName evidence="1">Uncharacterized protein</fullName>
    </submittedName>
</protein>
<dbReference type="AlphaFoldDB" id="A0A2K3JV64"/>
<evidence type="ECO:0000313" key="2">
    <source>
        <dbReference type="Proteomes" id="UP000236291"/>
    </source>
</evidence>
<dbReference type="Proteomes" id="UP000236291">
    <property type="component" value="Unassembled WGS sequence"/>
</dbReference>
<accession>A0A2K3JV64</accession>
<name>A0A2K3JV64_TRIPR</name>